<reference evidence="3 5" key="3">
    <citation type="submission" date="2024-08" db="EMBL/GenBank/DDBJ databases">
        <authorList>
            <person name="Wei W."/>
        </authorList>
    </citation>
    <scope>NUCLEOTIDE SEQUENCE [LARGE SCALE GENOMIC DNA]</scope>
    <source>
        <strain evidence="3 5">XU2</strain>
    </source>
</reference>
<reference evidence="2 4" key="1">
    <citation type="submission" date="2019-07" db="EMBL/GenBank/DDBJ databases">
        <authorList>
            <person name="Qu J.-H."/>
        </authorList>
    </citation>
    <scope>NUCLEOTIDE SEQUENCE [LARGE SCALE GENOMIC DNA]</scope>
    <source>
        <strain evidence="2 4">MDT1-10-3</strain>
    </source>
</reference>
<keyword evidence="5" id="KW-1185">Reference proteome</keyword>
<evidence type="ECO:0000256" key="1">
    <source>
        <dbReference type="SAM" id="SignalP"/>
    </source>
</evidence>
<gene>
    <name evidence="3" type="ORF">ACD591_02390</name>
    <name evidence="2" type="ORF">FOE74_07290</name>
</gene>
<keyword evidence="1" id="KW-0732">Signal</keyword>
<reference evidence="2 4" key="2">
    <citation type="submission" date="2019-09" db="EMBL/GenBank/DDBJ databases">
        <title>A bacterium isolated from glacier soil.</title>
        <authorList>
            <person name="Liu Q."/>
        </authorList>
    </citation>
    <scope>NUCLEOTIDE SEQUENCE [LARGE SCALE GENOMIC DNA]</scope>
    <source>
        <strain evidence="2 4">MDT1-10-3</strain>
    </source>
</reference>
<accession>A0A5M8QKG9</accession>
<dbReference type="AlphaFoldDB" id="A0A5M8QKG9"/>
<dbReference type="EMBL" id="VKKZ01000019">
    <property type="protein sequence ID" value="KAA6435738.1"/>
    <property type="molecule type" value="Genomic_DNA"/>
</dbReference>
<feature type="chain" id="PRO_5024347225" evidence="1">
    <location>
        <begin position="21"/>
        <end position="130"/>
    </location>
</feature>
<evidence type="ECO:0000313" key="2">
    <source>
        <dbReference type="EMBL" id="KAA6435738.1"/>
    </source>
</evidence>
<dbReference type="EMBL" id="JBGOGF010000001">
    <property type="protein sequence ID" value="MFA1770126.1"/>
    <property type="molecule type" value="Genomic_DNA"/>
</dbReference>
<dbReference type="RefSeq" id="WP_149097929.1">
    <property type="nucleotide sequence ID" value="NZ_BMMG01000002.1"/>
</dbReference>
<evidence type="ECO:0000313" key="5">
    <source>
        <dbReference type="Proteomes" id="UP001570846"/>
    </source>
</evidence>
<dbReference type="Proteomes" id="UP001570846">
    <property type="component" value="Unassembled WGS sequence"/>
</dbReference>
<name>A0A5M8QKG9_9BACT</name>
<comment type="caution">
    <text evidence="2">The sequence shown here is derived from an EMBL/GenBank/DDBJ whole genome shotgun (WGS) entry which is preliminary data.</text>
</comment>
<protein>
    <submittedName>
        <fullName evidence="2">Uncharacterized protein</fullName>
    </submittedName>
</protein>
<dbReference type="OrthoDB" id="894186at2"/>
<evidence type="ECO:0000313" key="4">
    <source>
        <dbReference type="Proteomes" id="UP000323866"/>
    </source>
</evidence>
<dbReference type="Proteomes" id="UP000323866">
    <property type="component" value="Unassembled WGS sequence"/>
</dbReference>
<organism evidence="2 4">
    <name type="scientific">Rufibacter glacialis</name>
    <dbReference type="NCBI Taxonomy" id="1259555"/>
    <lineage>
        <taxon>Bacteria</taxon>
        <taxon>Pseudomonadati</taxon>
        <taxon>Bacteroidota</taxon>
        <taxon>Cytophagia</taxon>
        <taxon>Cytophagales</taxon>
        <taxon>Hymenobacteraceae</taxon>
        <taxon>Rufibacter</taxon>
    </lineage>
</organism>
<proteinExistence type="predicted"/>
<feature type="signal peptide" evidence="1">
    <location>
        <begin position="1"/>
        <end position="20"/>
    </location>
</feature>
<sequence length="130" mass="14316">MEKKLLVLLGLVLVAGGAFAQTTPSDSKPAGDAPKEKPHITFKVLPETWAKKWETDKQALAPNPLTLAEKPEVTPFYSNMPVAKAGRKRTPMPLAPTDSTVHYHLLKKRFKVLPLPKGKTQAVPELEVQK</sequence>
<evidence type="ECO:0000313" key="3">
    <source>
        <dbReference type="EMBL" id="MFA1770126.1"/>
    </source>
</evidence>